<feature type="compositionally biased region" description="Basic residues" evidence="1">
    <location>
        <begin position="138"/>
        <end position="152"/>
    </location>
</feature>
<protein>
    <submittedName>
        <fullName evidence="2">Uncharacterized protein</fullName>
    </submittedName>
</protein>
<evidence type="ECO:0000256" key="1">
    <source>
        <dbReference type="SAM" id="MobiDB-lite"/>
    </source>
</evidence>
<proteinExistence type="predicted"/>
<dbReference type="EMBL" id="JAURUE010000002">
    <property type="protein sequence ID" value="MDP9615923.1"/>
    <property type="molecule type" value="Genomic_DNA"/>
</dbReference>
<organism evidence="2 3">
    <name type="scientific">Streptomyces demainii</name>
    <dbReference type="NCBI Taxonomy" id="588122"/>
    <lineage>
        <taxon>Bacteria</taxon>
        <taxon>Bacillati</taxon>
        <taxon>Actinomycetota</taxon>
        <taxon>Actinomycetes</taxon>
        <taxon>Kitasatosporales</taxon>
        <taxon>Streptomycetaceae</taxon>
        <taxon>Streptomyces</taxon>
    </lineage>
</organism>
<feature type="compositionally biased region" description="Basic residues" evidence="1">
    <location>
        <begin position="1"/>
        <end position="22"/>
    </location>
</feature>
<gene>
    <name evidence="2" type="ORF">JOF35_008261</name>
</gene>
<feature type="region of interest" description="Disordered" evidence="1">
    <location>
        <begin position="108"/>
        <end position="257"/>
    </location>
</feature>
<dbReference type="Proteomes" id="UP001234880">
    <property type="component" value="Unassembled WGS sequence"/>
</dbReference>
<evidence type="ECO:0000313" key="2">
    <source>
        <dbReference type="EMBL" id="MDP9615923.1"/>
    </source>
</evidence>
<feature type="compositionally biased region" description="Low complexity" evidence="1">
    <location>
        <begin position="61"/>
        <end position="71"/>
    </location>
</feature>
<feature type="compositionally biased region" description="Low complexity" evidence="1">
    <location>
        <begin position="42"/>
        <end position="52"/>
    </location>
</feature>
<accession>A0ABT9L5H2</accession>
<evidence type="ECO:0000313" key="3">
    <source>
        <dbReference type="Proteomes" id="UP001234880"/>
    </source>
</evidence>
<keyword evidence="3" id="KW-1185">Reference proteome</keyword>
<sequence>MGRAGRGRRRRRFPARRRRPASCRRALAVIPRPRRRPALAVTSSASASPGGRRPAGGAPGTPGRRTPSRPAQRVAAPFREPAGSVAYRRCHRVPPRELADIGSVSMVRVSAPPGESNTGPPHRDAGHAPRTTVCPHGPARRRPTARQHRRHVPASWSGPAEKCPPDRPGPGKAARYGTEHRGPGAGRRRRKPARARAAALDRRLRQAAVRARPESSRSHPRARWFSGGPVPARGGADGCRRGPGTDTGCGRAEPDPR</sequence>
<feature type="region of interest" description="Disordered" evidence="1">
    <location>
        <begin position="1"/>
        <end position="89"/>
    </location>
</feature>
<name>A0ABT9L5H2_9ACTN</name>
<comment type="caution">
    <text evidence="2">The sequence shown here is derived from an EMBL/GenBank/DDBJ whole genome shotgun (WGS) entry which is preliminary data.</text>
</comment>
<reference evidence="2 3" key="1">
    <citation type="submission" date="2023-07" db="EMBL/GenBank/DDBJ databases">
        <title>Sequencing the genomes of 1000 actinobacteria strains.</title>
        <authorList>
            <person name="Klenk H.-P."/>
        </authorList>
    </citation>
    <scope>NUCLEOTIDE SEQUENCE [LARGE SCALE GENOMIC DNA]</scope>
    <source>
        <strain evidence="2 3">DSM 41600</strain>
    </source>
</reference>